<keyword evidence="1" id="KW-0472">Membrane</keyword>
<proteinExistence type="predicted"/>
<evidence type="ECO:0000256" key="1">
    <source>
        <dbReference type="SAM" id="Phobius"/>
    </source>
</evidence>
<keyword evidence="1" id="KW-0812">Transmembrane</keyword>
<organism evidence="2">
    <name type="scientific">viral metagenome</name>
    <dbReference type="NCBI Taxonomy" id="1070528"/>
    <lineage>
        <taxon>unclassified sequences</taxon>
        <taxon>metagenomes</taxon>
        <taxon>organismal metagenomes</taxon>
    </lineage>
</organism>
<evidence type="ECO:0000313" key="2">
    <source>
        <dbReference type="EMBL" id="QHU00568.1"/>
    </source>
</evidence>
<feature type="transmembrane region" description="Helical" evidence="1">
    <location>
        <begin position="7"/>
        <end position="27"/>
    </location>
</feature>
<reference evidence="2" key="1">
    <citation type="journal article" date="2020" name="Nature">
        <title>Giant virus diversity and host interactions through global metagenomics.</title>
        <authorList>
            <person name="Schulz F."/>
            <person name="Roux S."/>
            <person name="Paez-Espino D."/>
            <person name="Jungbluth S."/>
            <person name="Walsh D.A."/>
            <person name="Denef V.J."/>
            <person name="McMahon K.D."/>
            <person name="Konstantinidis K.T."/>
            <person name="Eloe-Fadrosh E.A."/>
            <person name="Kyrpides N.C."/>
            <person name="Woyke T."/>
        </authorList>
    </citation>
    <scope>NUCLEOTIDE SEQUENCE</scope>
    <source>
        <strain evidence="2">GVMAG-M-3300025860-20</strain>
    </source>
</reference>
<keyword evidence="1" id="KW-1133">Transmembrane helix</keyword>
<name>A0A6C0J990_9ZZZZ</name>
<accession>A0A6C0J990</accession>
<dbReference type="AlphaFoldDB" id="A0A6C0J990"/>
<dbReference type="EMBL" id="MN740328">
    <property type="protein sequence ID" value="QHU00568.1"/>
    <property type="molecule type" value="Genomic_DNA"/>
</dbReference>
<sequence>MLNQNKILMILAVLGALAILVICYRMYITVDEGFRSTKCFSCEKQMPQLSHGTKCFSCEQQMPQVAHGTKCLSCEYPIKPFNQ</sequence>
<protein>
    <submittedName>
        <fullName evidence="2">Uncharacterized protein</fullName>
    </submittedName>
</protein>